<organism evidence="3 4">
    <name type="scientific">Patella caerulea</name>
    <name type="common">Rayed Mediterranean limpet</name>
    <dbReference type="NCBI Taxonomy" id="87958"/>
    <lineage>
        <taxon>Eukaryota</taxon>
        <taxon>Metazoa</taxon>
        <taxon>Spiralia</taxon>
        <taxon>Lophotrochozoa</taxon>
        <taxon>Mollusca</taxon>
        <taxon>Gastropoda</taxon>
        <taxon>Patellogastropoda</taxon>
        <taxon>Patelloidea</taxon>
        <taxon>Patellidae</taxon>
        <taxon>Patella</taxon>
    </lineage>
</organism>
<evidence type="ECO:0000256" key="1">
    <source>
        <dbReference type="SAM" id="Coils"/>
    </source>
</evidence>
<feature type="region of interest" description="Disordered" evidence="2">
    <location>
        <begin position="1"/>
        <end position="49"/>
    </location>
</feature>
<name>A0AAN8K9V4_PATCE</name>
<feature type="coiled-coil region" evidence="1">
    <location>
        <begin position="61"/>
        <end position="117"/>
    </location>
</feature>
<keyword evidence="1" id="KW-0175">Coiled coil</keyword>
<dbReference type="Proteomes" id="UP001347796">
    <property type="component" value="Unassembled WGS sequence"/>
</dbReference>
<proteinExistence type="predicted"/>
<dbReference type="AlphaFoldDB" id="A0AAN8K9V4"/>
<feature type="compositionally biased region" description="Polar residues" evidence="2">
    <location>
        <begin position="24"/>
        <end position="40"/>
    </location>
</feature>
<keyword evidence="4" id="KW-1185">Reference proteome</keyword>
<evidence type="ECO:0000313" key="3">
    <source>
        <dbReference type="EMBL" id="KAK6191248.1"/>
    </source>
</evidence>
<comment type="caution">
    <text evidence="3">The sequence shown here is derived from an EMBL/GenBank/DDBJ whole genome shotgun (WGS) entry which is preliminary data.</text>
</comment>
<dbReference type="InterPro" id="IPR005312">
    <property type="entry name" value="DUF1759"/>
</dbReference>
<dbReference type="Pfam" id="PF03564">
    <property type="entry name" value="DUF1759"/>
    <property type="match status" value="1"/>
</dbReference>
<gene>
    <name evidence="3" type="ORF">SNE40_002984</name>
</gene>
<dbReference type="PANTHER" id="PTHR47331:SF4">
    <property type="entry name" value="PEPTIDASE S1 DOMAIN-CONTAINING PROTEIN"/>
    <property type="match status" value="1"/>
</dbReference>
<dbReference type="EMBL" id="JAZGQO010000002">
    <property type="protein sequence ID" value="KAK6191248.1"/>
    <property type="molecule type" value="Genomic_DNA"/>
</dbReference>
<sequence length="350" mass="39459">MSGSKADLNISQVGSSIDDIGENDSISQVNRGRQTGTSKSVARVKSTASSQFSLTSSSSSLVKARLKTAELEAKNDILQKRQALLKQKLEKEMQEEQLKLEEEMAIATADVNILENQAQSTFSRKPPSIASVKSEPKSNRVPELLPFHSSSHNSGNSSEDIMLKIVREMKKTTTEMKKFGGNVLEYKQFKRKFKTKIMANTDDTDEMMDSLEYFKTGKPNNIVSGYAHVDAKEGFLAAMEELERMYGDSQVIAQAYVRKATNWPIIKTDDSKGLEDFAIFLVECKYGIKGMQTLDVMENSGILQKLLSKLPHNIKEKWRTKYKECKDKKVPAKFDHLVEIVQIESMYLSW</sequence>
<reference evidence="3 4" key="1">
    <citation type="submission" date="2024-01" db="EMBL/GenBank/DDBJ databases">
        <title>The genome of the rayed Mediterranean limpet Patella caerulea (Linnaeus, 1758).</title>
        <authorList>
            <person name="Anh-Thu Weber A."/>
            <person name="Halstead-Nussloch G."/>
        </authorList>
    </citation>
    <scope>NUCLEOTIDE SEQUENCE [LARGE SCALE GENOMIC DNA]</scope>
    <source>
        <strain evidence="3">AATW-2023a</strain>
        <tissue evidence="3">Whole specimen</tissue>
    </source>
</reference>
<dbReference type="PANTHER" id="PTHR47331">
    <property type="entry name" value="PHD-TYPE DOMAIN-CONTAINING PROTEIN"/>
    <property type="match status" value="1"/>
</dbReference>
<feature type="compositionally biased region" description="Polar residues" evidence="2">
    <location>
        <begin position="1"/>
        <end position="15"/>
    </location>
</feature>
<evidence type="ECO:0000313" key="4">
    <source>
        <dbReference type="Proteomes" id="UP001347796"/>
    </source>
</evidence>
<protein>
    <submittedName>
        <fullName evidence="3">Uncharacterized protein</fullName>
    </submittedName>
</protein>
<accession>A0AAN8K9V4</accession>
<evidence type="ECO:0000256" key="2">
    <source>
        <dbReference type="SAM" id="MobiDB-lite"/>
    </source>
</evidence>